<evidence type="ECO:0000313" key="6">
    <source>
        <dbReference type="EMBL" id="KAJ4749036.1"/>
    </source>
</evidence>
<dbReference type="FunFam" id="3.30.40.10:FF:000660">
    <property type="entry name" value="RING/U-box superfamily protein"/>
    <property type="match status" value="1"/>
</dbReference>
<dbReference type="GO" id="GO:0008270">
    <property type="term" value="F:zinc ion binding"/>
    <property type="evidence" value="ECO:0007669"/>
    <property type="project" value="UniProtKB-KW"/>
</dbReference>
<dbReference type="PANTHER" id="PTHR15315:SF22">
    <property type="entry name" value="OS01G0905700 PROTEIN"/>
    <property type="match status" value="1"/>
</dbReference>
<dbReference type="GO" id="GO:0016567">
    <property type="term" value="P:protein ubiquitination"/>
    <property type="evidence" value="ECO:0007669"/>
    <property type="project" value="TreeGrafter"/>
</dbReference>
<keyword evidence="2 4" id="KW-0863">Zinc-finger</keyword>
<feature type="domain" description="RING-type" evidence="5">
    <location>
        <begin position="160"/>
        <end position="198"/>
    </location>
</feature>
<dbReference type="Proteomes" id="UP001140206">
    <property type="component" value="Chromosome 5"/>
</dbReference>
<keyword evidence="8" id="KW-1185">Reference proteome</keyword>
<keyword evidence="3" id="KW-0862">Zinc</keyword>
<dbReference type="InterPro" id="IPR013083">
    <property type="entry name" value="Znf_RING/FYVE/PHD"/>
</dbReference>
<dbReference type="GO" id="GO:0061630">
    <property type="term" value="F:ubiquitin protein ligase activity"/>
    <property type="evidence" value="ECO:0007669"/>
    <property type="project" value="TreeGrafter"/>
</dbReference>
<protein>
    <submittedName>
        <fullName evidence="6">RING/U-box superfamily protein</fullName>
    </submittedName>
</protein>
<dbReference type="SMART" id="SM00184">
    <property type="entry name" value="RING"/>
    <property type="match status" value="1"/>
</dbReference>
<dbReference type="InterPro" id="IPR001841">
    <property type="entry name" value="Znf_RING"/>
</dbReference>
<accession>A0AAV8C2Z3</accession>
<dbReference type="PROSITE" id="PS00518">
    <property type="entry name" value="ZF_RING_1"/>
    <property type="match status" value="1"/>
</dbReference>
<dbReference type="Proteomes" id="UP001140206">
    <property type="component" value="Chromosome 1"/>
</dbReference>
<gene>
    <name evidence="7" type="ORF">LUZ62_022163</name>
    <name evidence="6" type="ORF">LUZ62_083441</name>
</gene>
<reference evidence="6" key="1">
    <citation type="submission" date="2022-08" db="EMBL/GenBank/DDBJ databases">
        <authorList>
            <person name="Marques A."/>
        </authorList>
    </citation>
    <scope>NUCLEOTIDE SEQUENCE</scope>
    <source>
        <strain evidence="6">RhyPub2mFocal</strain>
        <tissue evidence="6">Leaves</tissue>
    </source>
</reference>
<comment type="caution">
    <text evidence="6">The sequence shown here is derived from an EMBL/GenBank/DDBJ whole genome shotgun (WGS) entry which is preliminary data.</text>
</comment>
<name>A0AAV8C2Z3_9POAL</name>
<dbReference type="EMBL" id="JAMFTS010000005">
    <property type="protein sequence ID" value="KAJ4749036.1"/>
    <property type="molecule type" value="Genomic_DNA"/>
</dbReference>
<evidence type="ECO:0000313" key="7">
    <source>
        <dbReference type="EMBL" id="KAJ4809597.1"/>
    </source>
</evidence>
<evidence type="ECO:0000259" key="5">
    <source>
        <dbReference type="PROSITE" id="PS50089"/>
    </source>
</evidence>
<dbReference type="PANTHER" id="PTHR15315">
    <property type="entry name" value="RING FINGER PROTEIN 41, 151"/>
    <property type="match status" value="1"/>
</dbReference>
<evidence type="ECO:0000256" key="3">
    <source>
        <dbReference type="ARBA" id="ARBA00022833"/>
    </source>
</evidence>
<dbReference type="Pfam" id="PF13920">
    <property type="entry name" value="zf-C3HC4_3"/>
    <property type="match status" value="1"/>
</dbReference>
<proteinExistence type="predicted"/>
<dbReference type="AlphaFoldDB" id="A0AAV8C2Z3"/>
<organism evidence="6 8">
    <name type="scientific">Rhynchospora pubera</name>
    <dbReference type="NCBI Taxonomy" id="906938"/>
    <lineage>
        <taxon>Eukaryota</taxon>
        <taxon>Viridiplantae</taxon>
        <taxon>Streptophyta</taxon>
        <taxon>Embryophyta</taxon>
        <taxon>Tracheophyta</taxon>
        <taxon>Spermatophyta</taxon>
        <taxon>Magnoliopsida</taxon>
        <taxon>Liliopsida</taxon>
        <taxon>Poales</taxon>
        <taxon>Cyperaceae</taxon>
        <taxon>Cyperoideae</taxon>
        <taxon>Rhynchosporeae</taxon>
        <taxon>Rhynchospora</taxon>
    </lineage>
</organism>
<evidence type="ECO:0000256" key="1">
    <source>
        <dbReference type="ARBA" id="ARBA00022723"/>
    </source>
</evidence>
<keyword evidence="1" id="KW-0479">Metal-binding</keyword>
<evidence type="ECO:0000313" key="8">
    <source>
        <dbReference type="Proteomes" id="UP001140206"/>
    </source>
</evidence>
<dbReference type="Gene3D" id="3.30.40.10">
    <property type="entry name" value="Zinc/RING finger domain, C3HC4 (zinc finger)"/>
    <property type="match status" value="1"/>
</dbReference>
<dbReference type="InterPro" id="IPR017907">
    <property type="entry name" value="Znf_RING_CS"/>
</dbReference>
<evidence type="ECO:0000256" key="4">
    <source>
        <dbReference type="PROSITE-ProRule" id="PRU00175"/>
    </source>
</evidence>
<sequence length="257" mass="29623">MNQGQIGSGRGLSLRGSLKSLEADIHHANSLADAVQRAYGGAGVQMRLSQNPWAPVFLYLMKLIDCGCFFTLPSYFSVFQILICKVYVEGESSVSTFEKRASVREFYAIIYPYLQQLESSLSEKETVKEKGRSKEIVGRNRGDESKKIMLEKDWERDDECGICMEICTKMVLPSCSHEMCIKCYRDWYMRSKSCPFCRGSLKRVRSRDLWVLTSDSDVVDPVTLERENVNHFYNYIDSLPLVVPDNVFVFYYDYYLV</sequence>
<evidence type="ECO:0000256" key="2">
    <source>
        <dbReference type="ARBA" id="ARBA00022771"/>
    </source>
</evidence>
<dbReference type="PROSITE" id="PS50089">
    <property type="entry name" value="ZF_RING_2"/>
    <property type="match status" value="1"/>
</dbReference>
<dbReference type="EMBL" id="JAMFTS010000001">
    <property type="protein sequence ID" value="KAJ4809597.1"/>
    <property type="molecule type" value="Genomic_DNA"/>
</dbReference>
<dbReference type="SUPFAM" id="SSF57850">
    <property type="entry name" value="RING/U-box"/>
    <property type="match status" value="1"/>
</dbReference>